<feature type="transmembrane region" description="Helical" evidence="1">
    <location>
        <begin position="36"/>
        <end position="60"/>
    </location>
</feature>
<sequence length="361" mass="39797">MLIAQNHLQLIIEVAVIIHMGVLLLINIIPFTLSMVLFLSLILTMLLAGIFSIDSAMLFLPFVSHQEFTHPFGPLAVFAWVTLSASASLLSEVEIKSTSITALSLILFGVIAVAGGLMHRSFLILWFLGWFIGYFIMSKSFRRSVKITRKRVVTAVGAAVGGFAILEILSKVLNASVLSPLLRLSRIEEYSLPSLKMVINNTQLWGHVQGSCYWASSCLGGSDGYLSLPMNLINTLTLPFPLFFGVLVTKKDIIDYMLPGIFGVAFDFGYGGLLALLCWCAFVMVSGFYVLRKYRSKRRVGSRRYLGREALLIGALTAFIAQSIIGLFLFNRTLNGSAMLTYIFLSAMVVAHLVSVRSSLR</sequence>
<keyword evidence="1" id="KW-0472">Membrane</keyword>
<keyword evidence="1" id="KW-1133">Transmembrane helix</keyword>
<feature type="transmembrane region" description="Helical" evidence="1">
    <location>
        <begin position="123"/>
        <end position="141"/>
    </location>
</feature>
<dbReference type="AlphaFoldDB" id="A0A089ZFI6"/>
<dbReference type="RefSeq" id="WP_048085695.1">
    <property type="nucleotide sequence ID" value="NZ_CP006933.1"/>
</dbReference>
<dbReference type="GeneID" id="24793249"/>
<organism evidence="2 3">
    <name type="scientific">Methanobacterium formicicum</name>
    <dbReference type="NCBI Taxonomy" id="2162"/>
    <lineage>
        <taxon>Archaea</taxon>
        <taxon>Methanobacteriati</taxon>
        <taxon>Methanobacteriota</taxon>
        <taxon>Methanomada group</taxon>
        <taxon>Methanobacteria</taxon>
        <taxon>Methanobacteriales</taxon>
        <taxon>Methanobacteriaceae</taxon>
        <taxon>Methanobacterium</taxon>
    </lineage>
</organism>
<feature type="transmembrane region" description="Helical" evidence="1">
    <location>
        <begin position="6"/>
        <end position="29"/>
    </location>
</feature>
<name>A0A089ZFI6_METFO</name>
<dbReference type="KEGG" id="mfc:BRM9_2080"/>
<feature type="transmembrane region" description="Helical" evidence="1">
    <location>
        <begin position="268"/>
        <end position="291"/>
    </location>
</feature>
<feature type="transmembrane region" description="Helical" evidence="1">
    <location>
        <begin position="336"/>
        <end position="356"/>
    </location>
</feature>
<dbReference type="EMBL" id="CP006933">
    <property type="protein sequence ID" value="AIS32882.1"/>
    <property type="molecule type" value="Genomic_DNA"/>
</dbReference>
<reference evidence="2 3" key="1">
    <citation type="submission" date="2013-12" db="EMBL/GenBank/DDBJ databases">
        <title>The complete genome sequence of Methanobacterium sp. BRM9.</title>
        <authorList>
            <consortium name="Pastoral Greenhouse Gas Research Consortium"/>
            <person name="Kelly W.J."/>
            <person name="Leahy S.C."/>
            <person name="Perry R."/>
            <person name="Li D."/>
            <person name="Altermann E."/>
            <person name="Lambie S.C."/>
            <person name="Attwood G.T."/>
        </authorList>
    </citation>
    <scope>NUCLEOTIDE SEQUENCE [LARGE SCALE GENOMIC DNA]</scope>
    <source>
        <strain evidence="2 3">BRM9</strain>
    </source>
</reference>
<dbReference type="Proteomes" id="UP000029661">
    <property type="component" value="Chromosome"/>
</dbReference>
<evidence type="ECO:0000256" key="1">
    <source>
        <dbReference type="SAM" id="Phobius"/>
    </source>
</evidence>
<feature type="transmembrane region" description="Helical" evidence="1">
    <location>
        <begin position="98"/>
        <end position="117"/>
    </location>
</feature>
<feature type="transmembrane region" description="Helical" evidence="1">
    <location>
        <begin position="311"/>
        <end position="330"/>
    </location>
</feature>
<protein>
    <recommendedName>
        <fullName evidence="4">Oligosaccharide repeat unit polymerase</fullName>
    </recommendedName>
</protein>
<gene>
    <name evidence="2" type="ORF">BRM9_2080</name>
</gene>
<proteinExistence type="predicted"/>
<evidence type="ECO:0000313" key="3">
    <source>
        <dbReference type="Proteomes" id="UP000029661"/>
    </source>
</evidence>
<evidence type="ECO:0008006" key="4">
    <source>
        <dbReference type="Google" id="ProtNLM"/>
    </source>
</evidence>
<feature type="transmembrane region" description="Helical" evidence="1">
    <location>
        <begin position="72"/>
        <end position="91"/>
    </location>
</feature>
<keyword evidence="1" id="KW-0812">Transmembrane</keyword>
<dbReference type="OrthoDB" id="80662at2157"/>
<accession>A0A089ZFI6</accession>
<evidence type="ECO:0000313" key="2">
    <source>
        <dbReference type="EMBL" id="AIS32882.1"/>
    </source>
</evidence>